<evidence type="ECO:0000256" key="11">
    <source>
        <dbReference type="ARBA" id="ARBA00023180"/>
    </source>
</evidence>
<dbReference type="OrthoDB" id="442066at2759"/>
<dbReference type="Proteomes" id="UP000886595">
    <property type="component" value="Unassembled WGS sequence"/>
</dbReference>
<dbReference type="FunFam" id="3.80.10.10:FF:000095">
    <property type="entry name" value="LRR receptor-like serine/threonine-protein kinase GSO1"/>
    <property type="match status" value="2"/>
</dbReference>
<organism evidence="16 17">
    <name type="scientific">Brassica carinata</name>
    <name type="common">Ethiopian mustard</name>
    <name type="synonym">Abyssinian cabbage</name>
    <dbReference type="NCBI Taxonomy" id="52824"/>
    <lineage>
        <taxon>Eukaryota</taxon>
        <taxon>Viridiplantae</taxon>
        <taxon>Streptophyta</taxon>
        <taxon>Embryophyta</taxon>
        <taxon>Tracheophyta</taxon>
        <taxon>Spermatophyta</taxon>
        <taxon>Magnoliopsida</taxon>
        <taxon>eudicotyledons</taxon>
        <taxon>Gunneridae</taxon>
        <taxon>Pentapetalae</taxon>
        <taxon>rosids</taxon>
        <taxon>malvids</taxon>
        <taxon>Brassicales</taxon>
        <taxon>Brassicaceae</taxon>
        <taxon>Brassiceae</taxon>
        <taxon>Brassica</taxon>
    </lineage>
</organism>
<keyword evidence="6 13" id="KW-0732">Signal</keyword>
<proteinExistence type="inferred from homology"/>
<keyword evidence="5 12" id="KW-0812">Transmembrane</keyword>
<dbReference type="Gene3D" id="3.80.10.10">
    <property type="entry name" value="Ribonuclease Inhibitor"/>
    <property type="match status" value="4"/>
</dbReference>
<feature type="chain" id="PRO_5036490286" description="Leucine-rich repeat-containing N-terminal plant-type domain-containing protein" evidence="13">
    <location>
        <begin position="28"/>
        <end position="911"/>
    </location>
</feature>
<evidence type="ECO:0000256" key="9">
    <source>
        <dbReference type="ARBA" id="ARBA00023136"/>
    </source>
</evidence>
<evidence type="ECO:0000256" key="10">
    <source>
        <dbReference type="ARBA" id="ARBA00023170"/>
    </source>
</evidence>
<sequence length="911" mass="100115">MEGSWNSVSITLLTLSFLLFIIAFVGASEAPSRHLCLQDQRDALLELKNGFKLSFRPFRDLTWSTTSWEKKVDCCSWDGITCDNTSGVVIGLDLGVNSLEGEINSSSSLFRLKDLRTLNLAYNDFNSSIISTQYTTFKELTVLNLSQSSFSGQIPTELVQLTKLVSLDLSSNTLSADKSFLDKLVRNLTNLRELNLGSVDISLEIPKNISNLSYLRSLNLDDCNLIGGFPTSVLSIPSIQSISLSGNQRLEGPLPEFHGNNSLAYLDLSYTSFSGSIPNSISNLKHLNVLRLLDSNFSGLIPSSLGNLSRLTNIHLSGNTFGGEIPSSFGSLTQLTSLGVDSNMLSGNFPIALLNLTKLSYLSLSYNQFTGTLPPDINSLPNLENFEARQNSFVGTIPSTLLTIPSLRIIDLADNQLNGTLGFVNMLSSPPLDFDNNSLSGLYLSNNIFTGQVPGWLWSLPNLNNLDLSHNSFSEFEGFAKDFSTNVIGVLDLRSNDFQGPLFVPPIPVAILLASRNNFSGEIPTSICDMMTSLDILDIANNNLNGSAPECFWNLTAKYLSVLDIGDNHFTGSLPDIFKNATNLRSLNLGHNHFVGKLPKSLTSCSSLEVLNVEHNRFNDTFPFWLQSLKNLQVLILRSNEFHGPLQYHPQGPSWFPQLRIIDLSHNDFTGTLLSDFFIHLTAMSSKGDSPKLKYIGGNSYYRDSMVLMNKGVELEYTRIFTLLTAIDFSGNKLRGKIPDSIGQLEDLIVLNLSSNGFDGNIPSSLGKLTQLESLDLSRNELSGEIPPTLRDLTKLSFVKVSHNELVGPIPQSTQFQTQSASSFEGNRGLCGPPLNEMCGVVDTEPSEEEEEEDNVISWIAAAIGLAPGIIFGVTIGHIVMTRKPQWFMVKKKKKTQRIALGRFASESTTK</sequence>
<comment type="subcellular location">
    <subcellularLocation>
        <location evidence="1">Cell membrane</location>
        <topology evidence="1">Single-pass type I membrane protein</topology>
    </subcellularLocation>
</comment>
<feature type="signal peptide" evidence="13">
    <location>
        <begin position="1"/>
        <end position="27"/>
    </location>
</feature>
<dbReference type="InterPro" id="IPR003591">
    <property type="entry name" value="Leu-rich_rpt_typical-subtyp"/>
</dbReference>
<evidence type="ECO:0000256" key="4">
    <source>
        <dbReference type="ARBA" id="ARBA00022614"/>
    </source>
</evidence>
<evidence type="ECO:0000256" key="7">
    <source>
        <dbReference type="ARBA" id="ARBA00022737"/>
    </source>
</evidence>
<feature type="domain" description="Disease resistance R13L4/SHOC-2-like LRR" evidence="15">
    <location>
        <begin position="263"/>
        <end position="469"/>
    </location>
</feature>
<gene>
    <name evidence="16" type="ORF">Bca52824_030012</name>
</gene>
<dbReference type="SMART" id="SM00365">
    <property type="entry name" value="LRR_SD22"/>
    <property type="match status" value="5"/>
</dbReference>
<evidence type="ECO:0000256" key="1">
    <source>
        <dbReference type="ARBA" id="ARBA00004251"/>
    </source>
</evidence>
<evidence type="ECO:0000256" key="3">
    <source>
        <dbReference type="ARBA" id="ARBA00022475"/>
    </source>
</evidence>
<keyword evidence="7" id="KW-0677">Repeat</keyword>
<evidence type="ECO:0008006" key="18">
    <source>
        <dbReference type="Google" id="ProtNLM"/>
    </source>
</evidence>
<feature type="transmembrane region" description="Helical" evidence="12">
    <location>
        <begin position="856"/>
        <end position="881"/>
    </location>
</feature>
<dbReference type="InterPro" id="IPR013210">
    <property type="entry name" value="LRR_N_plant-typ"/>
</dbReference>
<protein>
    <recommendedName>
        <fullName evidence="18">Leucine-rich repeat-containing N-terminal plant-type domain-containing protein</fullName>
    </recommendedName>
</protein>
<keyword evidence="9 12" id="KW-0472">Membrane</keyword>
<dbReference type="InterPro" id="IPR032675">
    <property type="entry name" value="LRR_dom_sf"/>
</dbReference>
<dbReference type="PRINTS" id="PR00019">
    <property type="entry name" value="LEURICHRPT"/>
</dbReference>
<dbReference type="PANTHER" id="PTHR48061">
    <property type="entry name" value="LEUCINE-RICH REPEAT RECEPTOR PROTEIN KINASE EMS1-LIKE-RELATED"/>
    <property type="match status" value="1"/>
</dbReference>
<keyword evidence="4" id="KW-0433">Leucine-rich repeat</keyword>
<evidence type="ECO:0000256" key="6">
    <source>
        <dbReference type="ARBA" id="ARBA00022729"/>
    </source>
</evidence>
<dbReference type="GO" id="GO:0005886">
    <property type="term" value="C:plasma membrane"/>
    <property type="evidence" value="ECO:0007669"/>
    <property type="project" value="UniProtKB-SubCell"/>
</dbReference>
<feature type="domain" description="Leucine-rich repeat-containing N-terminal plant-type" evidence="14">
    <location>
        <begin position="38"/>
        <end position="83"/>
    </location>
</feature>
<evidence type="ECO:0000256" key="5">
    <source>
        <dbReference type="ARBA" id="ARBA00022692"/>
    </source>
</evidence>
<reference evidence="16 17" key="1">
    <citation type="submission" date="2020-02" db="EMBL/GenBank/DDBJ databases">
        <authorList>
            <person name="Ma Q."/>
            <person name="Huang Y."/>
            <person name="Song X."/>
            <person name="Pei D."/>
        </authorList>
    </citation>
    <scope>NUCLEOTIDE SEQUENCE [LARGE SCALE GENOMIC DNA]</scope>
    <source>
        <strain evidence="16">Sxm20200214</strain>
        <tissue evidence="16">Leaf</tissue>
    </source>
</reference>
<evidence type="ECO:0000256" key="8">
    <source>
        <dbReference type="ARBA" id="ARBA00022989"/>
    </source>
</evidence>
<dbReference type="Pfam" id="PF23598">
    <property type="entry name" value="LRR_14"/>
    <property type="match status" value="1"/>
</dbReference>
<dbReference type="PANTHER" id="PTHR48061:SF46">
    <property type="entry name" value="LEUCINE-RICH REPEAT-CONTAINING N-TERMINAL PLANT-TYPE DOMAIN-CONTAINING PROTEIN"/>
    <property type="match status" value="1"/>
</dbReference>
<keyword evidence="8 12" id="KW-1133">Transmembrane helix</keyword>
<evidence type="ECO:0000256" key="13">
    <source>
        <dbReference type="SAM" id="SignalP"/>
    </source>
</evidence>
<keyword evidence="3" id="KW-1003">Cell membrane</keyword>
<evidence type="ECO:0000256" key="12">
    <source>
        <dbReference type="SAM" id="Phobius"/>
    </source>
</evidence>
<dbReference type="InterPro" id="IPR001611">
    <property type="entry name" value="Leu-rich_rpt"/>
</dbReference>
<keyword evidence="10" id="KW-0675">Receptor</keyword>
<evidence type="ECO:0000259" key="14">
    <source>
        <dbReference type="Pfam" id="PF08263"/>
    </source>
</evidence>
<keyword evidence="17" id="KW-1185">Reference proteome</keyword>
<evidence type="ECO:0000259" key="15">
    <source>
        <dbReference type="Pfam" id="PF23598"/>
    </source>
</evidence>
<keyword evidence="11" id="KW-0325">Glycoprotein</keyword>
<comment type="caution">
    <text evidence="16">The sequence shown here is derived from an EMBL/GenBank/DDBJ whole genome shotgun (WGS) entry which is preliminary data.</text>
</comment>
<dbReference type="FunFam" id="3.80.10.10:FF:000041">
    <property type="entry name" value="LRR receptor-like serine/threonine-protein kinase ERECTA"/>
    <property type="match status" value="1"/>
</dbReference>
<dbReference type="SMART" id="SM00369">
    <property type="entry name" value="LRR_TYP"/>
    <property type="match status" value="8"/>
</dbReference>
<evidence type="ECO:0000256" key="2">
    <source>
        <dbReference type="ARBA" id="ARBA00009592"/>
    </source>
</evidence>
<dbReference type="Pfam" id="PF08263">
    <property type="entry name" value="LRRNT_2"/>
    <property type="match status" value="1"/>
</dbReference>
<dbReference type="AlphaFoldDB" id="A0A8X7S845"/>
<name>A0A8X7S845_BRACI</name>
<dbReference type="InterPro" id="IPR046956">
    <property type="entry name" value="RLP23-like"/>
</dbReference>
<dbReference type="SUPFAM" id="SSF52047">
    <property type="entry name" value="RNI-like"/>
    <property type="match status" value="1"/>
</dbReference>
<evidence type="ECO:0000313" key="17">
    <source>
        <dbReference type="Proteomes" id="UP000886595"/>
    </source>
</evidence>
<comment type="similarity">
    <text evidence="2">Belongs to the RLP family.</text>
</comment>
<dbReference type="Pfam" id="PF13855">
    <property type="entry name" value="LRR_8"/>
    <property type="match status" value="1"/>
</dbReference>
<dbReference type="Pfam" id="PF00560">
    <property type="entry name" value="LRR_1"/>
    <property type="match status" value="5"/>
</dbReference>
<evidence type="ECO:0000313" key="16">
    <source>
        <dbReference type="EMBL" id="KAG2301361.1"/>
    </source>
</evidence>
<dbReference type="PROSITE" id="PS51450">
    <property type="entry name" value="LRR"/>
    <property type="match status" value="1"/>
</dbReference>
<dbReference type="InterPro" id="IPR055414">
    <property type="entry name" value="LRR_R13L4/SHOC2-like"/>
</dbReference>
<dbReference type="EMBL" id="JAAMPC010000007">
    <property type="protein sequence ID" value="KAG2301361.1"/>
    <property type="molecule type" value="Genomic_DNA"/>
</dbReference>
<dbReference type="SUPFAM" id="SSF52058">
    <property type="entry name" value="L domain-like"/>
    <property type="match status" value="1"/>
</dbReference>
<accession>A0A8X7S845</accession>